<organism evidence="1 2">
    <name type="scientific">Chthoniobacter flavus Ellin428</name>
    <dbReference type="NCBI Taxonomy" id="497964"/>
    <lineage>
        <taxon>Bacteria</taxon>
        <taxon>Pseudomonadati</taxon>
        <taxon>Verrucomicrobiota</taxon>
        <taxon>Spartobacteria</taxon>
        <taxon>Chthoniobacterales</taxon>
        <taxon>Chthoniobacteraceae</taxon>
        <taxon>Chthoniobacter</taxon>
    </lineage>
</organism>
<dbReference type="Proteomes" id="UP000005824">
    <property type="component" value="Unassembled WGS sequence"/>
</dbReference>
<protein>
    <submittedName>
        <fullName evidence="1">Uncharacterized protein</fullName>
    </submittedName>
</protein>
<dbReference type="RefSeq" id="WP_006978898.1">
    <property type="nucleotide sequence ID" value="NZ_ABVL01000003.1"/>
</dbReference>
<evidence type="ECO:0000313" key="1">
    <source>
        <dbReference type="EMBL" id="EDY21279.1"/>
    </source>
</evidence>
<evidence type="ECO:0000313" key="2">
    <source>
        <dbReference type="Proteomes" id="UP000005824"/>
    </source>
</evidence>
<name>B4CWV9_9BACT</name>
<dbReference type="InParanoid" id="B4CWV9"/>
<dbReference type="EMBL" id="ABVL01000003">
    <property type="protein sequence ID" value="EDY21279.1"/>
    <property type="molecule type" value="Genomic_DNA"/>
</dbReference>
<proteinExistence type="predicted"/>
<keyword evidence="2" id="KW-1185">Reference proteome</keyword>
<comment type="caution">
    <text evidence="1">The sequence shown here is derived from an EMBL/GenBank/DDBJ whole genome shotgun (WGS) entry which is preliminary data.</text>
</comment>
<dbReference type="AlphaFoldDB" id="B4CWV9"/>
<gene>
    <name evidence="1" type="ORF">CfE428DRAFT_1572</name>
</gene>
<accession>B4CWV9</accession>
<reference evidence="1 2" key="1">
    <citation type="journal article" date="2011" name="J. Bacteriol.">
        <title>Genome sequence of Chthoniobacter flavus Ellin428, an aerobic heterotrophic soil bacterium.</title>
        <authorList>
            <person name="Kant R."/>
            <person name="van Passel M.W."/>
            <person name="Palva A."/>
            <person name="Lucas S."/>
            <person name="Lapidus A."/>
            <person name="Glavina Del Rio T."/>
            <person name="Dalin E."/>
            <person name="Tice H."/>
            <person name="Bruce D."/>
            <person name="Goodwin L."/>
            <person name="Pitluck S."/>
            <person name="Larimer F.W."/>
            <person name="Land M.L."/>
            <person name="Hauser L."/>
            <person name="Sangwan P."/>
            <person name="de Vos W.M."/>
            <person name="Janssen P.H."/>
            <person name="Smidt H."/>
        </authorList>
    </citation>
    <scope>NUCLEOTIDE SEQUENCE [LARGE SCALE GENOMIC DNA]</scope>
    <source>
        <strain evidence="1 2">Ellin428</strain>
    </source>
</reference>
<sequence>MNIELTTTIDDGAEVRQMMSAWTDSLLRLRSRPARPSRRDEWQFTAASAHEAQKSAVGRAANSVN</sequence>